<feature type="binding site" evidence="8">
    <location>
        <begin position="183"/>
        <end position="188"/>
    </location>
    <ligand>
        <name>NADP(+)</name>
        <dbReference type="ChEBI" id="CHEBI:58349"/>
    </ligand>
</feature>
<evidence type="ECO:0000256" key="3">
    <source>
        <dbReference type="ARBA" id="ARBA00022605"/>
    </source>
</evidence>
<dbReference type="Gene3D" id="3.40.50.720">
    <property type="entry name" value="NAD(P)-binding Rossmann-like Domain"/>
    <property type="match status" value="1"/>
</dbReference>
<dbReference type="InterPro" id="IPR006151">
    <property type="entry name" value="Shikm_DH/Glu-tRNA_Rdtase"/>
</dbReference>
<proteinExistence type="inferred from homology"/>
<dbReference type="Proteomes" id="UP000023795">
    <property type="component" value="Unassembled WGS sequence"/>
</dbReference>
<dbReference type="EC" id="1.1.1.25" evidence="2 8"/>
<feature type="active site" description="Proton acceptor" evidence="8">
    <location>
        <position position="96"/>
    </location>
</feature>
<feature type="binding site" evidence="8">
    <location>
        <position position="272"/>
    </location>
    <ligand>
        <name>shikimate</name>
        <dbReference type="ChEBI" id="CHEBI:36208"/>
    </ligand>
</feature>
<evidence type="ECO:0000256" key="2">
    <source>
        <dbReference type="ARBA" id="ARBA00012962"/>
    </source>
</evidence>
<comment type="pathway">
    <text evidence="1 8">Metabolic intermediate biosynthesis; chorismate biosynthesis; chorismate from D-erythrose 4-phosphate and phosphoenolpyruvate: step 4/7.</text>
</comment>
<feature type="domain" description="Quinate/shikimate 5-dehydrogenase/glutamyl-tRNA reductase" evidence="9">
    <location>
        <begin position="149"/>
        <end position="222"/>
    </location>
</feature>
<feature type="binding site" evidence="8">
    <location>
        <position position="120"/>
    </location>
    <ligand>
        <name>shikimate</name>
        <dbReference type="ChEBI" id="CHEBI:36208"/>
    </ligand>
</feature>
<dbReference type="InterPro" id="IPR013708">
    <property type="entry name" value="Shikimate_DH-bd_N"/>
</dbReference>
<feature type="domain" description="Shikimate dehydrogenase substrate binding N-terminal" evidence="10">
    <location>
        <begin position="35"/>
        <end position="122"/>
    </location>
</feature>
<accession>L2F950</accession>
<sequence>MPNIQNTLKLDALTKHDWQFNLPNKNLPNNKHFIVIGNPISHSKSPEIQQKFAKKTGLTIDYRRQFCPDNWESFLAVVAAFFHGGGCGANVTIPFKVMAFELCQHVGILSDFAKAAGAVNTLAIKEGKLFGDNTDGQGLVADLMLQGIDLTNKNILIIGAGGATRGVILPLLNANIGKLHIANRTSAKAHNLAKLFNNPKISVLNLTDISGHFDVIINATSAGLNGETLSFDNDVSADFVYDMMYGKPSAFLQFFNQKNVAVSDGFGMLIHQGALAFEIWTQQKVDLAKLT</sequence>
<gene>
    <name evidence="8 12" type="primary">aroE</name>
    <name evidence="12" type="ORF">MOMA_01325</name>
</gene>
<feature type="domain" description="SDH C-terminal" evidence="11">
    <location>
        <begin position="265"/>
        <end position="288"/>
    </location>
</feature>
<evidence type="ECO:0000313" key="13">
    <source>
        <dbReference type="Proteomes" id="UP000023795"/>
    </source>
</evidence>
<dbReference type="PANTHER" id="PTHR21089">
    <property type="entry name" value="SHIKIMATE DEHYDROGENASE"/>
    <property type="match status" value="1"/>
</dbReference>
<dbReference type="GO" id="GO:0019632">
    <property type="term" value="P:shikimate metabolic process"/>
    <property type="evidence" value="ECO:0007669"/>
    <property type="project" value="InterPro"/>
</dbReference>
<dbReference type="NCBIfam" id="NF001310">
    <property type="entry name" value="PRK00258.1-2"/>
    <property type="match status" value="1"/>
</dbReference>
<dbReference type="GO" id="GO:0008652">
    <property type="term" value="P:amino acid biosynthetic process"/>
    <property type="evidence" value="ECO:0007669"/>
    <property type="project" value="UniProtKB-KW"/>
</dbReference>
<dbReference type="GO" id="GO:0009423">
    <property type="term" value="P:chorismate biosynthetic process"/>
    <property type="evidence" value="ECO:0007669"/>
    <property type="project" value="UniProtKB-UniRule"/>
</dbReference>
<dbReference type="OrthoDB" id="9776868at2"/>
<keyword evidence="6 8" id="KW-0057">Aromatic amino acid biosynthesis</keyword>
<dbReference type="CDD" id="cd01065">
    <property type="entry name" value="NAD_bind_Shikimate_DH"/>
    <property type="match status" value="1"/>
</dbReference>
<keyword evidence="13" id="KW-1185">Reference proteome</keyword>
<evidence type="ECO:0000256" key="4">
    <source>
        <dbReference type="ARBA" id="ARBA00022857"/>
    </source>
</evidence>
<dbReference type="GO" id="GO:0050661">
    <property type="term" value="F:NADP binding"/>
    <property type="evidence" value="ECO:0007669"/>
    <property type="project" value="InterPro"/>
</dbReference>
<dbReference type="PATRIC" id="fig|1230338.3.peg.291"/>
<feature type="binding site" evidence="8">
    <location>
        <position position="111"/>
    </location>
    <ligand>
        <name>NADP(+)</name>
        <dbReference type="ChEBI" id="CHEBI:58349"/>
    </ligand>
</feature>
<dbReference type="InterPro" id="IPR011342">
    <property type="entry name" value="Shikimate_DH"/>
</dbReference>
<organism evidence="12 13">
    <name type="scientific">Moraxella macacae 0408225</name>
    <dbReference type="NCBI Taxonomy" id="1230338"/>
    <lineage>
        <taxon>Bacteria</taxon>
        <taxon>Pseudomonadati</taxon>
        <taxon>Pseudomonadota</taxon>
        <taxon>Gammaproteobacteria</taxon>
        <taxon>Moraxellales</taxon>
        <taxon>Moraxellaceae</taxon>
        <taxon>Moraxella</taxon>
    </lineage>
</organism>
<evidence type="ECO:0000259" key="9">
    <source>
        <dbReference type="Pfam" id="PF01488"/>
    </source>
</evidence>
<dbReference type="InterPro" id="IPR036291">
    <property type="entry name" value="NAD(P)-bd_dom_sf"/>
</dbReference>
<evidence type="ECO:0000256" key="8">
    <source>
        <dbReference type="HAMAP-Rule" id="MF_00222"/>
    </source>
</evidence>
<dbReference type="GO" id="GO:0004764">
    <property type="term" value="F:shikimate 3-dehydrogenase (NADP+) activity"/>
    <property type="evidence" value="ECO:0007669"/>
    <property type="project" value="UniProtKB-UniRule"/>
</dbReference>
<comment type="catalytic activity">
    <reaction evidence="7 8">
        <text>shikimate + NADP(+) = 3-dehydroshikimate + NADPH + H(+)</text>
        <dbReference type="Rhea" id="RHEA:17737"/>
        <dbReference type="ChEBI" id="CHEBI:15378"/>
        <dbReference type="ChEBI" id="CHEBI:16630"/>
        <dbReference type="ChEBI" id="CHEBI:36208"/>
        <dbReference type="ChEBI" id="CHEBI:57783"/>
        <dbReference type="ChEBI" id="CHEBI:58349"/>
        <dbReference type="EC" id="1.1.1.25"/>
    </reaction>
</comment>
<feature type="binding site" evidence="8">
    <location>
        <begin position="159"/>
        <end position="163"/>
    </location>
    <ligand>
        <name>NADP(+)</name>
        <dbReference type="ChEBI" id="CHEBI:58349"/>
    </ligand>
</feature>
<evidence type="ECO:0000313" key="12">
    <source>
        <dbReference type="EMBL" id="ELA09008.1"/>
    </source>
</evidence>
<feature type="binding site" evidence="8">
    <location>
        <position position="92"/>
    </location>
    <ligand>
        <name>shikimate</name>
        <dbReference type="ChEBI" id="CHEBI:36208"/>
    </ligand>
</feature>
<comment type="function">
    <text evidence="8">Involved in the biosynthesis of the chorismate, which leads to the biosynthesis of aromatic amino acids. Catalyzes the reversible NADPH linked reduction of 3-dehydroshikimate (DHSA) to yield shikimate (SA).</text>
</comment>
<dbReference type="PANTHER" id="PTHR21089:SF1">
    <property type="entry name" value="BIFUNCTIONAL 3-DEHYDROQUINATE DEHYDRATASE_SHIKIMATE DEHYDROGENASE, CHLOROPLASTIC"/>
    <property type="match status" value="1"/>
</dbReference>
<protein>
    <recommendedName>
        <fullName evidence="2 8">Shikimate dehydrogenase (NADP(+))</fullName>
        <shortName evidence="8">SDH</shortName>
        <ecNumber evidence="2 8">1.1.1.25</ecNumber>
    </recommendedName>
</protein>
<dbReference type="Gene3D" id="3.40.50.10860">
    <property type="entry name" value="Leucine Dehydrogenase, chain A, domain 1"/>
    <property type="match status" value="1"/>
</dbReference>
<dbReference type="Pfam" id="PF18317">
    <property type="entry name" value="SDH_C"/>
    <property type="match status" value="1"/>
</dbReference>
<dbReference type="EMBL" id="ANIN01000001">
    <property type="protein sequence ID" value="ELA09008.1"/>
    <property type="molecule type" value="Genomic_DNA"/>
</dbReference>
<dbReference type="InterPro" id="IPR022893">
    <property type="entry name" value="Shikimate_DH_fam"/>
</dbReference>
<dbReference type="STRING" id="1230338.MOMA_01325"/>
<feature type="binding site" evidence="8">
    <location>
        <position position="243"/>
    </location>
    <ligand>
        <name>NADP(+)</name>
        <dbReference type="ChEBI" id="CHEBI:58349"/>
    </ligand>
</feature>
<dbReference type="SUPFAM" id="SSF51735">
    <property type="entry name" value="NAD(P)-binding Rossmann-fold domains"/>
    <property type="match status" value="1"/>
</dbReference>
<comment type="caution">
    <text evidence="12">The sequence shown here is derived from an EMBL/GenBank/DDBJ whole genome shotgun (WGS) entry which is preliminary data.</text>
</comment>
<evidence type="ECO:0000259" key="10">
    <source>
        <dbReference type="Pfam" id="PF08501"/>
    </source>
</evidence>
<keyword evidence="3 8" id="KW-0028">Amino-acid biosynthesis</keyword>
<evidence type="ECO:0000259" key="11">
    <source>
        <dbReference type="Pfam" id="PF18317"/>
    </source>
</evidence>
<dbReference type="AlphaFoldDB" id="L2F950"/>
<dbReference type="InterPro" id="IPR046346">
    <property type="entry name" value="Aminoacid_DH-like_N_sf"/>
</dbReference>
<feature type="binding site" evidence="8">
    <location>
        <position position="245"/>
    </location>
    <ligand>
        <name>shikimate</name>
        <dbReference type="ChEBI" id="CHEBI:36208"/>
    </ligand>
</feature>
<dbReference type="HAMAP" id="MF_00222">
    <property type="entry name" value="Shikimate_DH_AroE"/>
    <property type="match status" value="1"/>
</dbReference>
<dbReference type="RefSeq" id="WP_009501410.1">
    <property type="nucleotide sequence ID" value="NZ_ANIN01000001.1"/>
</dbReference>
<evidence type="ECO:0000256" key="7">
    <source>
        <dbReference type="ARBA" id="ARBA00049442"/>
    </source>
</evidence>
<dbReference type="GO" id="GO:0005829">
    <property type="term" value="C:cytosol"/>
    <property type="evidence" value="ECO:0007669"/>
    <property type="project" value="TreeGrafter"/>
</dbReference>
<feature type="binding site" evidence="8">
    <location>
        <begin position="43"/>
        <end position="45"/>
    </location>
    <ligand>
        <name>shikimate</name>
        <dbReference type="ChEBI" id="CHEBI:36208"/>
    </ligand>
</feature>
<keyword evidence="5 8" id="KW-0560">Oxidoreductase</keyword>
<reference evidence="12 13" key="1">
    <citation type="journal article" date="2013" name="Genome Announc.">
        <title>Genome Sequence of Moraxella macacae 0408225, a Novel Bacterial Species Isolated from a Cynomolgus Macaque with Epistaxis.</title>
        <authorList>
            <person name="Ladner J.T."/>
            <person name="Whitehouse C.A."/>
            <person name="Koroleva G.I."/>
            <person name="Palacios G.F."/>
        </authorList>
    </citation>
    <scope>NUCLEOTIDE SEQUENCE [LARGE SCALE GENOMIC DNA]</scope>
    <source>
        <strain evidence="12 13">0408225</strain>
    </source>
</reference>
<evidence type="ECO:0000256" key="6">
    <source>
        <dbReference type="ARBA" id="ARBA00023141"/>
    </source>
</evidence>
<comment type="subunit">
    <text evidence="8">Homodimer.</text>
</comment>
<dbReference type="NCBIfam" id="TIGR00507">
    <property type="entry name" value="aroE"/>
    <property type="match status" value="1"/>
</dbReference>
<dbReference type="Pfam" id="PF08501">
    <property type="entry name" value="Shikimate_dh_N"/>
    <property type="match status" value="1"/>
</dbReference>
<feature type="binding site" evidence="8">
    <location>
        <position position="135"/>
    </location>
    <ligand>
        <name>shikimate</name>
        <dbReference type="ChEBI" id="CHEBI:36208"/>
    </ligand>
</feature>
<dbReference type="Pfam" id="PF01488">
    <property type="entry name" value="Shikimate_DH"/>
    <property type="match status" value="1"/>
</dbReference>
<dbReference type="UniPathway" id="UPA00053">
    <property type="reaction ID" value="UER00087"/>
</dbReference>
<dbReference type="SUPFAM" id="SSF53223">
    <property type="entry name" value="Aminoacid dehydrogenase-like, N-terminal domain"/>
    <property type="match status" value="1"/>
</dbReference>
<evidence type="ECO:0000256" key="5">
    <source>
        <dbReference type="ARBA" id="ARBA00023002"/>
    </source>
</evidence>
<keyword evidence="4 8" id="KW-0521">NADP</keyword>
<comment type="similarity">
    <text evidence="8">Belongs to the shikimate dehydrogenase family.</text>
</comment>
<evidence type="ECO:0000256" key="1">
    <source>
        <dbReference type="ARBA" id="ARBA00004871"/>
    </source>
</evidence>
<dbReference type="eggNOG" id="COG0169">
    <property type="taxonomic scope" value="Bacteria"/>
</dbReference>
<feature type="binding site" evidence="8">
    <location>
        <position position="265"/>
    </location>
    <ligand>
        <name>NADP(+)</name>
        <dbReference type="ChEBI" id="CHEBI:58349"/>
    </ligand>
</feature>
<dbReference type="InterPro" id="IPR041121">
    <property type="entry name" value="SDH_C"/>
</dbReference>
<name>L2F950_9GAMM</name>
<dbReference type="GO" id="GO:0009073">
    <property type="term" value="P:aromatic amino acid family biosynthetic process"/>
    <property type="evidence" value="ECO:0007669"/>
    <property type="project" value="UniProtKB-KW"/>
</dbReference>